<proteinExistence type="predicted"/>
<keyword evidence="3" id="KW-1185">Reference proteome</keyword>
<sequence>MAKNKNRKQSGRQNPSSQPEQAQEQSRGASPEAQQAIQALTQDGPTDTARKRQKRFGHN</sequence>
<dbReference type="EMBL" id="VBZC01000092">
    <property type="protein sequence ID" value="TLS40058.1"/>
    <property type="molecule type" value="Genomic_DNA"/>
</dbReference>
<gene>
    <name evidence="2" type="ORF">FE633_43700</name>
</gene>
<evidence type="ECO:0000313" key="2">
    <source>
        <dbReference type="EMBL" id="TLS40058.1"/>
    </source>
</evidence>
<organism evidence="2 3">
    <name type="scientific">Streptomyces montanus</name>
    <dbReference type="NCBI Taxonomy" id="2580423"/>
    <lineage>
        <taxon>Bacteria</taxon>
        <taxon>Bacillati</taxon>
        <taxon>Actinomycetota</taxon>
        <taxon>Actinomycetes</taxon>
        <taxon>Kitasatosporales</taxon>
        <taxon>Streptomycetaceae</taxon>
        <taxon>Streptomyces</taxon>
    </lineage>
</organism>
<protein>
    <recommendedName>
        <fullName evidence="4">Small hydrophilic protein</fullName>
    </recommendedName>
</protein>
<name>A0A5R9FEI2_9ACTN</name>
<dbReference type="Proteomes" id="UP000305906">
    <property type="component" value="Unassembled WGS sequence"/>
</dbReference>
<feature type="region of interest" description="Disordered" evidence="1">
    <location>
        <begin position="1"/>
        <end position="59"/>
    </location>
</feature>
<accession>A0A5R9FEI2</accession>
<dbReference type="AlphaFoldDB" id="A0A5R9FEI2"/>
<reference evidence="2 3" key="1">
    <citation type="submission" date="2019-05" db="EMBL/GenBank/DDBJ databases">
        <title>Streptomyces sp. NEAU-C151, a novel actinomycete isolated from soil.</title>
        <authorList>
            <person name="Han L."/>
            <person name="Jiang H."/>
        </authorList>
    </citation>
    <scope>NUCLEOTIDE SEQUENCE [LARGE SCALE GENOMIC DNA]</scope>
    <source>
        <strain evidence="2 3">NEAU-C151</strain>
    </source>
</reference>
<feature type="compositionally biased region" description="Basic residues" evidence="1">
    <location>
        <begin position="1"/>
        <end position="10"/>
    </location>
</feature>
<evidence type="ECO:0000256" key="1">
    <source>
        <dbReference type="SAM" id="MobiDB-lite"/>
    </source>
</evidence>
<dbReference type="RefSeq" id="WP_138050727.1">
    <property type="nucleotide sequence ID" value="NZ_VBZC01000092.1"/>
</dbReference>
<feature type="compositionally biased region" description="Low complexity" evidence="1">
    <location>
        <begin position="13"/>
        <end position="26"/>
    </location>
</feature>
<evidence type="ECO:0000313" key="3">
    <source>
        <dbReference type="Proteomes" id="UP000305906"/>
    </source>
</evidence>
<feature type="compositionally biased region" description="Polar residues" evidence="1">
    <location>
        <begin position="32"/>
        <end position="45"/>
    </location>
</feature>
<comment type="caution">
    <text evidence="2">The sequence shown here is derived from an EMBL/GenBank/DDBJ whole genome shotgun (WGS) entry which is preliminary data.</text>
</comment>
<evidence type="ECO:0008006" key="4">
    <source>
        <dbReference type="Google" id="ProtNLM"/>
    </source>
</evidence>